<evidence type="ECO:0000313" key="3">
    <source>
        <dbReference type="Proteomes" id="UP000690515"/>
    </source>
</evidence>
<comment type="caution">
    <text evidence="2">The sequence shown here is derived from an EMBL/GenBank/DDBJ whole genome shotgun (WGS) entry which is preliminary data.</text>
</comment>
<proteinExistence type="predicted"/>
<protein>
    <submittedName>
        <fullName evidence="2">Uncharacterized protein</fullName>
    </submittedName>
</protein>
<feature type="non-terminal residue" evidence="2">
    <location>
        <position position="138"/>
    </location>
</feature>
<dbReference type="EMBL" id="JAGSOY010000120">
    <property type="protein sequence ID" value="MBU2713919.1"/>
    <property type="molecule type" value="Genomic_DNA"/>
</dbReference>
<keyword evidence="1" id="KW-0812">Transmembrane</keyword>
<keyword evidence="3" id="KW-1185">Reference proteome</keyword>
<feature type="transmembrane region" description="Helical" evidence="1">
    <location>
        <begin position="88"/>
        <end position="111"/>
    </location>
</feature>
<feature type="transmembrane region" description="Helical" evidence="1">
    <location>
        <begin position="58"/>
        <end position="81"/>
    </location>
</feature>
<dbReference type="RefSeq" id="WP_215822195.1">
    <property type="nucleotide sequence ID" value="NZ_JAGSOY010000120.1"/>
</dbReference>
<gene>
    <name evidence="2" type="ORF">KCG35_22960</name>
</gene>
<keyword evidence="1" id="KW-0472">Membrane</keyword>
<keyword evidence="1" id="KW-1133">Transmembrane helix</keyword>
<evidence type="ECO:0000313" key="2">
    <source>
        <dbReference type="EMBL" id="MBU2713919.1"/>
    </source>
</evidence>
<organism evidence="2 3">
    <name type="scientific">Zooshikella harenae</name>
    <dbReference type="NCBI Taxonomy" id="2827238"/>
    <lineage>
        <taxon>Bacteria</taxon>
        <taxon>Pseudomonadati</taxon>
        <taxon>Pseudomonadota</taxon>
        <taxon>Gammaproteobacteria</taxon>
        <taxon>Oceanospirillales</taxon>
        <taxon>Zooshikellaceae</taxon>
        <taxon>Zooshikella</taxon>
    </lineage>
</organism>
<sequence length="138" mass="14707">MPNSKIYASPESDLSGTTKIDREMVSSVASRQRALLLLVLGQFLLNPLGKVLEGQGEVGLIFFWLLSIALLILIAVTAIRLSLRLNHIAITAILGVLSVVPLINLIVLLILSRQSTKVLKAAGIRVGLLGASSKDVGK</sequence>
<dbReference type="Proteomes" id="UP000690515">
    <property type="component" value="Unassembled WGS sequence"/>
</dbReference>
<reference evidence="2 3" key="1">
    <citation type="submission" date="2021-04" db="EMBL/GenBank/DDBJ databases">
        <authorList>
            <person name="Pira H."/>
            <person name="Risdian C."/>
            <person name="Wink J."/>
        </authorList>
    </citation>
    <scope>NUCLEOTIDE SEQUENCE [LARGE SCALE GENOMIC DNA]</scope>
    <source>
        <strain evidence="2 3">WH53</strain>
    </source>
</reference>
<evidence type="ECO:0000256" key="1">
    <source>
        <dbReference type="SAM" id="Phobius"/>
    </source>
</evidence>
<accession>A0ABS5ZIL8</accession>
<name>A0ABS5ZIL8_9GAMM</name>